<dbReference type="PANTHER" id="PTHR43408:SF2">
    <property type="entry name" value="FMN REDUCTASE (NADPH)"/>
    <property type="match status" value="1"/>
</dbReference>
<sequence length="175" mass="19246">MQSICIIATSLNEESKSQVLAREFASRAELAKIPTELIDLRQLELPFAGSAASWESADAAKLKAAVEKASHIVFAVPIYCYDVNAAAKNIIELLGQTFSKKVVSFICAAGGSSSYMSVMGMANHLMLDFRSIIVPRFLYVESSSWQDDGSLPAEIDERMNQLLEDMREIHIIPNS</sequence>
<dbReference type="Gene3D" id="3.40.50.360">
    <property type="match status" value="1"/>
</dbReference>
<dbReference type="SUPFAM" id="SSF52218">
    <property type="entry name" value="Flavoproteins"/>
    <property type="match status" value="1"/>
</dbReference>
<dbReference type="RefSeq" id="WP_200312081.1">
    <property type="nucleotide sequence ID" value="NZ_JAENIM010000043.1"/>
</dbReference>
<evidence type="ECO:0000259" key="5">
    <source>
        <dbReference type="Pfam" id="PF03358"/>
    </source>
</evidence>
<dbReference type="InterPro" id="IPR051814">
    <property type="entry name" value="NAD(P)H-dep_FMN_reductase"/>
</dbReference>
<dbReference type="InterPro" id="IPR005025">
    <property type="entry name" value="FMN_Rdtase-like_dom"/>
</dbReference>
<evidence type="ECO:0000256" key="3">
    <source>
        <dbReference type="ARBA" id="ARBA00022643"/>
    </source>
</evidence>
<keyword evidence="7" id="KW-1185">Reference proteome</keyword>
<evidence type="ECO:0000256" key="4">
    <source>
        <dbReference type="ARBA" id="ARBA00023002"/>
    </source>
</evidence>
<accession>A0A8J7MFW0</accession>
<organism evidence="6 7">
    <name type="scientific">Persicirhabdus sediminis</name>
    <dbReference type="NCBI Taxonomy" id="454144"/>
    <lineage>
        <taxon>Bacteria</taxon>
        <taxon>Pseudomonadati</taxon>
        <taxon>Verrucomicrobiota</taxon>
        <taxon>Verrucomicrobiia</taxon>
        <taxon>Verrucomicrobiales</taxon>
        <taxon>Verrucomicrobiaceae</taxon>
        <taxon>Persicirhabdus</taxon>
    </lineage>
</organism>
<dbReference type="GO" id="GO:0016491">
    <property type="term" value="F:oxidoreductase activity"/>
    <property type="evidence" value="ECO:0007669"/>
    <property type="project" value="UniProtKB-KW"/>
</dbReference>
<reference evidence="6" key="1">
    <citation type="submission" date="2021-01" db="EMBL/GenBank/DDBJ databases">
        <title>Modified the classification status of verrucomicrobia.</title>
        <authorList>
            <person name="Feng X."/>
        </authorList>
    </citation>
    <scope>NUCLEOTIDE SEQUENCE</scope>
    <source>
        <strain evidence="6">_KCTC 22039</strain>
    </source>
</reference>
<keyword evidence="4" id="KW-0560">Oxidoreductase</keyword>
<comment type="caution">
    <text evidence="6">The sequence shown here is derived from an EMBL/GenBank/DDBJ whole genome shotgun (WGS) entry which is preliminary data.</text>
</comment>
<evidence type="ECO:0000256" key="1">
    <source>
        <dbReference type="ARBA" id="ARBA00005990"/>
    </source>
</evidence>
<dbReference type="InterPro" id="IPR029039">
    <property type="entry name" value="Flavoprotein-like_sf"/>
</dbReference>
<dbReference type="Proteomes" id="UP000624703">
    <property type="component" value="Unassembled WGS sequence"/>
</dbReference>
<dbReference type="AlphaFoldDB" id="A0A8J7MFW0"/>
<gene>
    <name evidence="6" type="ORF">JIN82_12965</name>
</gene>
<comment type="similarity">
    <text evidence="1">Belongs to the SsuE family.</text>
</comment>
<keyword evidence="2" id="KW-0285">Flavoprotein</keyword>
<evidence type="ECO:0000313" key="7">
    <source>
        <dbReference type="Proteomes" id="UP000624703"/>
    </source>
</evidence>
<dbReference type="Pfam" id="PF03358">
    <property type="entry name" value="FMN_red"/>
    <property type="match status" value="1"/>
</dbReference>
<name>A0A8J7MFW0_9BACT</name>
<evidence type="ECO:0000313" key="6">
    <source>
        <dbReference type="EMBL" id="MBK1792065.1"/>
    </source>
</evidence>
<protein>
    <submittedName>
        <fullName evidence="6">NAD(P)H-dependent oxidoreductase</fullName>
    </submittedName>
</protein>
<dbReference type="PANTHER" id="PTHR43408">
    <property type="entry name" value="FMN REDUCTASE (NADPH)"/>
    <property type="match status" value="1"/>
</dbReference>
<dbReference type="EMBL" id="JAENIM010000043">
    <property type="protein sequence ID" value="MBK1792065.1"/>
    <property type="molecule type" value="Genomic_DNA"/>
</dbReference>
<evidence type="ECO:0000256" key="2">
    <source>
        <dbReference type="ARBA" id="ARBA00022630"/>
    </source>
</evidence>
<proteinExistence type="inferred from homology"/>
<keyword evidence="3" id="KW-0288">FMN</keyword>
<feature type="domain" description="NADPH-dependent FMN reductase-like" evidence="5">
    <location>
        <begin position="4"/>
        <end position="140"/>
    </location>
</feature>